<keyword evidence="6" id="KW-1185">Reference proteome</keyword>
<proteinExistence type="predicted"/>
<dbReference type="PROSITE" id="PS50076">
    <property type="entry name" value="DNAJ_2"/>
    <property type="match status" value="1"/>
</dbReference>
<dbReference type="PRINTS" id="PR00625">
    <property type="entry name" value="JDOMAIN"/>
</dbReference>
<feature type="compositionally biased region" description="Polar residues" evidence="2">
    <location>
        <begin position="233"/>
        <end position="247"/>
    </location>
</feature>
<evidence type="ECO:0008006" key="7">
    <source>
        <dbReference type="Google" id="ProtNLM"/>
    </source>
</evidence>
<dbReference type="InterPro" id="IPR001623">
    <property type="entry name" value="DnaJ_domain"/>
</dbReference>
<dbReference type="Gene3D" id="1.10.287.110">
    <property type="entry name" value="DnaJ domain"/>
    <property type="match status" value="1"/>
</dbReference>
<accession>A0AAD2G152</accession>
<evidence type="ECO:0000256" key="1">
    <source>
        <dbReference type="ARBA" id="ARBA00022837"/>
    </source>
</evidence>
<dbReference type="SUPFAM" id="SSF46565">
    <property type="entry name" value="Chaperone J-domain"/>
    <property type="match status" value="1"/>
</dbReference>
<dbReference type="SUPFAM" id="SSF47473">
    <property type="entry name" value="EF-hand"/>
    <property type="match status" value="1"/>
</dbReference>
<feature type="domain" description="EF-hand" evidence="4">
    <location>
        <begin position="416"/>
        <end position="451"/>
    </location>
</feature>
<feature type="domain" description="J" evidence="3">
    <location>
        <begin position="6"/>
        <end position="74"/>
    </location>
</feature>
<dbReference type="SMART" id="SM00271">
    <property type="entry name" value="DnaJ"/>
    <property type="match status" value="1"/>
</dbReference>
<dbReference type="CDD" id="cd00051">
    <property type="entry name" value="EFh"/>
    <property type="match status" value="1"/>
</dbReference>
<feature type="domain" description="EF-hand" evidence="4">
    <location>
        <begin position="464"/>
        <end position="499"/>
    </location>
</feature>
<comment type="caution">
    <text evidence="5">The sequence shown here is derived from an EMBL/GenBank/DDBJ whole genome shotgun (WGS) entry which is preliminary data.</text>
</comment>
<dbReference type="InterPro" id="IPR002048">
    <property type="entry name" value="EF_hand_dom"/>
</dbReference>
<feature type="compositionally biased region" description="Gly residues" evidence="2">
    <location>
        <begin position="216"/>
        <end position="227"/>
    </location>
</feature>
<dbReference type="EMBL" id="CAKOGP040002003">
    <property type="protein sequence ID" value="CAJ1959515.1"/>
    <property type="molecule type" value="Genomic_DNA"/>
</dbReference>
<dbReference type="SMART" id="SM00054">
    <property type="entry name" value="EFh"/>
    <property type="match status" value="3"/>
</dbReference>
<feature type="region of interest" description="Disordered" evidence="2">
    <location>
        <begin position="61"/>
        <end position="267"/>
    </location>
</feature>
<evidence type="ECO:0000259" key="3">
    <source>
        <dbReference type="PROSITE" id="PS50076"/>
    </source>
</evidence>
<dbReference type="PROSITE" id="PS50222">
    <property type="entry name" value="EF_HAND_2"/>
    <property type="match status" value="3"/>
</dbReference>
<evidence type="ECO:0000256" key="2">
    <source>
        <dbReference type="SAM" id="MobiDB-lite"/>
    </source>
</evidence>
<dbReference type="PANTHER" id="PTHR43948">
    <property type="entry name" value="DNAJ HOMOLOG SUBFAMILY B"/>
    <property type="match status" value="1"/>
</dbReference>
<dbReference type="PROSITE" id="PS00018">
    <property type="entry name" value="EF_HAND_1"/>
    <property type="match status" value="3"/>
</dbReference>
<evidence type="ECO:0000259" key="4">
    <source>
        <dbReference type="PROSITE" id="PS50222"/>
    </source>
</evidence>
<reference evidence="5" key="1">
    <citation type="submission" date="2023-08" db="EMBL/GenBank/DDBJ databases">
        <authorList>
            <person name="Audoor S."/>
            <person name="Bilcke G."/>
        </authorList>
    </citation>
    <scope>NUCLEOTIDE SEQUENCE</scope>
</reference>
<evidence type="ECO:0000313" key="6">
    <source>
        <dbReference type="Proteomes" id="UP001295423"/>
    </source>
</evidence>
<sequence length="502" mass="55539">MNSSDDPYEILNITPGADEKDIKKAYRRLAMQYHPDKQHTEEDKEKATDAFARISAAYEVVSDPSKRHDWDMLKQGSVKSQMGGRRRPSARNPNTTPPRQRSTNSPPPPSSPGLFRSRPKATRAGSPSKPRDLSPGTSVGGPHRRSGSMTGPSPGRLRPRAAANAPQSPGRLRTQSMVAPPSPGGLAAARLRHSTVAPQSPGSIRPQGRPRPRPVGTGGAAAAGGGAPRKHNSTGTLKNHRASTGTLSPRPGPDGDPRPRRQLSAGTLRRKFRDPFLIFEEVMEDEYGKGYKSKAASGWNGDVGGEKKLSAKKEFKKLDLNGDQALSKDELRKFIESNEELWAVLGTKLNLKRETCIRIATEVAFSLAKAGDEEPSSTLIKKHRKSSSNIEVNSYELSEAEFKAFYKNYVLSQKGSYEFFLRTIFAFYDINGDGVLQRDEFENFLDLFYKTKETYKHKMNAMPSKQKLIRIAEARLDKNKDGELSFEEVRDMLQVAMVITES</sequence>
<dbReference type="GO" id="GO:0005509">
    <property type="term" value="F:calcium ion binding"/>
    <property type="evidence" value="ECO:0007669"/>
    <property type="project" value="InterPro"/>
</dbReference>
<dbReference type="InterPro" id="IPR018247">
    <property type="entry name" value="EF_Hand_1_Ca_BS"/>
</dbReference>
<evidence type="ECO:0000313" key="5">
    <source>
        <dbReference type="EMBL" id="CAJ1959515.1"/>
    </source>
</evidence>
<protein>
    <recommendedName>
        <fullName evidence="7">Calmodulin</fullName>
    </recommendedName>
</protein>
<dbReference type="Pfam" id="PF13202">
    <property type="entry name" value="EF-hand_5"/>
    <property type="match status" value="3"/>
</dbReference>
<dbReference type="CDD" id="cd06257">
    <property type="entry name" value="DnaJ"/>
    <property type="match status" value="1"/>
</dbReference>
<organism evidence="5 6">
    <name type="scientific">Cylindrotheca closterium</name>
    <dbReference type="NCBI Taxonomy" id="2856"/>
    <lineage>
        <taxon>Eukaryota</taxon>
        <taxon>Sar</taxon>
        <taxon>Stramenopiles</taxon>
        <taxon>Ochrophyta</taxon>
        <taxon>Bacillariophyta</taxon>
        <taxon>Bacillariophyceae</taxon>
        <taxon>Bacillariophycidae</taxon>
        <taxon>Bacillariales</taxon>
        <taxon>Bacillariaceae</taxon>
        <taxon>Cylindrotheca</taxon>
    </lineage>
</organism>
<keyword evidence="1" id="KW-0106">Calcium</keyword>
<dbReference type="PANTHER" id="PTHR43948:SF10">
    <property type="entry name" value="MRJ, ISOFORM E"/>
    <property type="match status" value="1"/>
</dbReference>
<dbReference type="InterPro" id="IPR036869">
    <property type="entry name" value="J_dom_sf"/>
</dbReference>
<gene>
    <name evidence="5" type="ORF">CYCCA115_LOCUS17936</name>
</gene>
<dbReference type="Proteomes" id="UP001295423">
    <property type="component" value="Unassembled WGS sequence"/>
</dbReference>
<dbReference type="InterPro" id="IPR011992">
    <property type="entry name" value="EF-hand-dom_pair"/>
</dbReference>
<name>A0AAD2G152_9STRA</name>
<feature type="domain" description="EF-hand" evidence="4">
    <location>
        <begin position="306"/>
        <end position="341"/>
    </location>
</feature>
<dbReference type="Gene3D" id="1.10.238.10">
    <property type="entry name" value="EF-hand"/>
    <property type="match status" value="1"/>
</dbReference>
<dbReference type="Pfam" id="PF00226">
    <property type="entry name" value="DnaJ"/>
    <property type="match status" value="1"/>
</dbReference>
<dbReference type="AlphaFoldDB" id="A0AAD2G152"/>